<sequence length="166" mass="18776">VSLGFRRRRAVNLESSCKLGRKSPERLRAGPATRGDRERLRCLSSPPSPERRFPWDIHPPTCSGKFPPGESSRATETRELPIRLPGPERSSRTGPRGAPTARRKSRVPSVCQARAQATSLNHSGKYPTSGTYSKSRRWLDLNPDFFLAPLKKQYDNQKENNLKRIQ</sequence>
<name>A0A2K6A377_MANLE</name>
<dbReference type="Proteomes" id="UP000233140">
    <property type="component" value="Unassembled WGS sequence"/>
</dbReference>
<keyword evidence="3" id="KW-1185">Reference proteome</keyword>
<reference evidence="2" key="2">
    <citation type="submission" date="2025-09" db="UniProtKB">
        <authorList>
            <consortium name="Ensembl"/>
        </authorList>
    </citation>
    <scope>IDENTIFICATION</scope>
</reference>
<dbReference type="OMA" id="NHSGKYP"/>
<evidence type="ECO:0000313" key="3">
    <source>
        <dbReference type="Proteomes" id="UP000233140"/>
    </source>
</evidence>
<organism evidence="2 3">
    <name type="scientific">Mandrillus leucophaeus</name>
    <name type="common">Drill</name>
    <name type="synonym">Papio leucophaeus</name>
    <dbReference type="NCBI Taxonomy" id="9568"/>
    <lineage>
        <taxon>Eukaryota</taxon>
        <taxon>Metazoa</taxon>
        <taxon>Chordata</taxon>
        <taxon>Craniata</taxon>
        <taxon>Vertebrata</taxon>
        <taxon>Euteleostomi</taxon>
        <taxon>Mammalia</taxon>
        <taxon>Eutheria</taxon>
        <taxon>Euarchontoglires</taxon>
        <taxon>Primates</taxon>
        <taxon>Haplorrhini</taxon>
        <taxon>Catarrhini</taxon>
        <taxon>Cercopithecidae</taxon>
        <taxon>Cercopithecinae</taxon>
        <taxon>Mandrillus</taxon>
    </lineage>
</organism>
<evidence type="ECO:0000313" key="2">
    <source>
        <dbReference type="Ensembl" id="ENSMLEP00000034511.1"/>
    </source>
</evidence>
<accession>A0A2K6A377</accession>
<feature type="region of interest" description="Disordered" evidence="1">
    <location>
        <begin position="22"/>
        <end position="110"/>
    </location>
</feature>
<feature type="compositionally biased region" description="Basic and acidic residues" evidence="1">
    <location>
        <begin position="22"/>
        <end position="41"/>
    </location>
</feature>
<protein>
    <submittedName>
        <fullName evidence="2">Uncharacterized protein</fullName>
    </submittedName>
</protein>
<dbReference type="GeneTree" id="ENSGT00910000146983"/>
<dbReference type="AlphaFoldDB" id="A0A2K6A377"/>
<evidence type="ECO:0000256" key="1">
    <source>
        <dbReference type="SAM" id="MobiDB-lite"/>
    </source>
</evidence>
<dbReference type="Ensembl" id="ENSMLET00000058099.1">
    <property type="protein sequence ID" value="ENSMLEP00000034511.1"/>
    <property type="gene ID" value="ENSMLEG00000041403.1"/>
</dbReference>
<reference evidence="2" key="1">
    <citation type="submission" date="2025-08" db="UniProtKB">
        <authorList>
            <consortium name="Ensembl"/>
        </authorList>
    </citation>
    <scope>IDENTIFICATION</scope>
</reference>
<proteinExistence type="predicted"/>